<evidence type="ECO:0000313" key="3">
    <source>
        <dbReference type="Proteomes" id="UP000436822"/>
    </source>
</evidence>
<dbReference type="RefSeq" id="WP_159806653.1">
    <property type="nucleotide sequence ID" value="NZ_BLJE01000002.1"/>
</dbReference>
<evidence type="ECO:0000256" key="1">
    <source>
        <dbReference type="SAM" id="Phobius"/>
    </source>
</evidence>
<evidence type="ECO:0000313" key="2">
    <source>
        <dbReference type="EMBL" id="GFE65037.1"/>
    </source>
</evidence>
<comment type="caution">
    <text evidence="2">The sequence shown here is derived from an EMBL/GenBank/DDBJ whole genome shotgun (WGS) entry which is preliminary data.</text>
</comment>
<name>A0A6N6JGE5_9RHOB</name>
<gene>
    <name evidence="2" type="ORF">KIN_21110</name>
</gene>
<reference evidence="2 3" key="1">
    <citation type="submission" date="2019-12" db="EMBL/GenBank/DDBJ databases">
        <title>Litoreibacter badius sp. nov., a novel bacteriochlorophyll a-containing bacterium in the genus Litoreibacter.</title>
        <authorList>
            <person name="Kanamuro M."/>
            <person name="Takabe Y."/>
            <person name="Mori K."/>
            <person name="Takaichi S."/>
            <person name="Hanada S."/>
        </authorList>
    </citation>
    <scope>NUCLEOTIDE SEQUENCE [LARGE SCALE GENOMIC DNA]</scope>
    <source>
        <strain evidence="2 3">K6</strain>
    </source>
</reference>
<feature type="transmembrane region" description="Helical" evidence="1">
    <location>
        <begin position="12"/>
        <end position="30"/>
    </location>
</feature>
<dbReference type="AlphaFoldDB" id="A0A6N6JGE5"/>
<keyword evidence="1" id="KW-0472">Membrane</keyword>
<dbReference type="OrthoDB" id="7868384at2"/>
<keyword evidence="3" id="KW-1185">Reference proteome</keyword>
<proteinExistence type="predicted"/>
<accession>A0A6N6JGE5</accession>
<protein>
    <submittedName>
        <fullName evidence="2">Uncharacterized protein</fullName>
    </submittedName>
</protein>
<organism evidence="2 3">
    <name type="scientific">Litoreibacter roseus</name>
    <dbReference type="NCBI Taxonomy" id="2601869"/>
    <lineage>
        <taxon>Bacteria</taxon>
        <taxon>Pseudomonadati</taxon>
        <taxon>Pseudomonadota</taxon>
        <taxon>Alphaproteobacteria</taxon>
        <taxon>Rhodobacterales</taxon>
        <taxon>Roseobacteraceae</taxon>
        <taxon>Litoreibacter</taxon>
    </lineage>
</organism>
<sequence>MTFVSNLVGGVFKPSLVALAISTAAAVVSLDTSPQAVRQSTVDLSALGCDGLLYVVCLAVR</sequence>
<keyword evidence="1" id="KW-1133">Transmembrane helix</keyword>
<keyword evidence="1" id="KW-0812">Transmembrane</keyword>
<dbReference type="EMBL" id="BLJE01000002">
    <property type="protein sequence ID" value="GFE65037.1"/>
    <property type="molecule type" value="Genomic_DNA"/>
</dbReference>
<dbReference type="Proteomes" id="UP000436822">
    <property type="component" value="Unassembled WGS sequence"/>
</dbReference>